<gene>
    <name evidence="2" type="ORF">GCM10023217_34300</name>
</gene>
<dbReference type="EMBL" id="BAABIE010000027">
    <property type="protein sequence ID" value="GAA4758941.1"/>
    <property type="molecule type" value="Genomic_DNA"/>
</dbReference>
<dbReference type="Proteomes" id="UP001500822">
    <property type="component" value="Unassembled WGS sequence"/>
</dbReference>
<organism evidence="2 3">
    <name type="scientific">Gordonia alkaliphila</name>
    <dbReference type="NCBI Taxonomy" id="1053547"/>
    <lineage>
        <taxon>Bacteria</taxon>
        <taxon>Bacillati</taxon>
        <taxon>Actinomycetota</taxon>
        <taxon>Actinomycetes</taxon>
        <taxon>Mycobacteriales</taxon>
        <taxon>Gordoniaceae</taxon>
        <taxon>Gordonia</taxon>
    </lineage>
</organism>
<sequence length="84" mass="9377">MSDFRNKAAIVASATALVAGGLWMLEPPNPRDPVKPVNQQVEELDDANGQQADRNRDSGNDGLNAEDRERVRSGEHRPRMRIIR</sequence>
<feature type="compositionally biased region" description="Basic and acidic residues" evidence="1">
    <location>
        <begin position="53"/>
        <end position="77"/>
    </location>
</feature>
<proteinExistence type="predicted"/>
<feature type="region of interest" description="Disordered" evidence="1">
    <location>
        <begin position="27"/>
        <end position="84"/>
    </location>
</feature>
<evidence type="ECO:0000256" key="1">
    <source>
        <dbReference type="SAM" id="MobiDB-lite"/>
    </source>
</evidence>
<protein>
    <submittedName>
        <fullName evidence="2">Uncharacterized protein</fullName>
    </submittedName>
</protein>
<name>A0ABP8ZKX1_9ACTN</name>
<evidence type="ECO:0000313" key="2">
    <source>
        <dbReference type="EMBL" id="GAA4758941.1"/>
    </source>
</evidence>
<comment type="caution">
    <text evidence="2">The sequence shown here is derived from an EMBL/GenBank/DDBJ whole genome shotgun (WGS) entry which is preliminary data.</text>
</comment>
<keyword evidence="3" id="KW-1185">Reference proteome</keyword>
<reference evidence="3" key="1">
    <citation type="journal article" date="2019" name="Int. J. Syst. Evol. Microbiol.">
        <title>The Global Catalogue of Microorganisms (GCM) 10K type strain sequencing project: providing services to taxonomists for standard genome sequencing and annotation.</title>
        <authorList>
            <consortium name="The Broad Institute Genomics Platform"/>
            <consortium name="The Broad Institute Genome Sequencing Center for Infectious Disease"/>
            <person name="Wu L."/>
            <person name="Ma J."/>
        </authorList>
    </citation>
    <scope>NUCLEOTIDE SEQUENCE [LARGE SCALE GENOMIC DNA]</scope>
    <source>
        <strain evidence="3">JCM 18077</strain>
    </source>
</reference>
<accession>A0ABP8ZKX1</accession>
<dbReference type="RefSeq" id="WP_345314452.1">
    <property type="nucleotide sequence ID" value="NZ_BAABIE010000027.1"/>
</dbReference>
<evidence type="ECO:0000313" key="3">
    <source>
        <dbReference type="Proteomes" id="UP001500822"/>
    </source>
</evidence>